<evidence type="ECO:0000313" key="3">
    <source>
        <dbReference type="Proteomes" id="UP000177096"/>
    </source>
</evidence>
<sequence>MEPEVINWFYQTKFWKQHKDSIEFIPQFDIGKYLKQLDRTYTHPEYKVDFLLIYTDERHREHKIIIEYDGFREHFKDVDEINEFNYEDYYTDAHVYRQKVLESYGYKFLRINKFNVGDNPVSTIDERIGRLLKNPENANSLLANIHETIEGLQNGEMKECPKCKEVKPLKDFKDSSLIRGYGRFCKDCKGIGTHRTVTSIPKPAPELTNLTCPRCNSKMILRRGKFGRFYGCSRFPYCRGTRQV</sequence>
<dbReference type="Gene3D" id="3.30.65.10">
    <property type="entry name" value="Bacterial Topoisomerase I, domain 1"/>
    <property type="match status" value="1"/>
</dbReference>
<accession>A0A1G2UIX7</accession>
<dbReference type="EMBL" id="MHWM01000002">
    <property type="protein sequence ID" value="OHB09389.1"/>
    <property type="molecule type" value="Genomic_DNA"/>
</dbReference>
<dbReference type="AlphaFoldDB" id="A0A1G2UIX7"/>
<dbReference type="InterPro" id="IPR013498">
    <property type="entry name" value="Topo_IA_Znf"/>
</dbReference>
<evidence type="ECO:0000313" key="2">
    <source>
        <dbReference type="EMBL" id="OHB09389.1"/>
    </source>
</evidence>
<dbReference type="Pfam" id="PF01396">
    <property type="entry name" value="Zn_ribbon_Top1"/>
    <property type="match status" value="1"/>
</dbReference>
<dbReference type="GO" id="GO:0005694">
    <property type="term" value="C:chromosome"/>
    <property type="evidence" value="ECO:0007669"/>
    <property type="project" value="InterPro"/>
</dbReference>
<comment type="caution">
    <text evidence="2">The sequence shown here is derived from an EMBL/GenBank/DDBJ whole genome shotgun (WGS) entry which is preliminary data.</text>
</comment>
<evidence type="ECO:0000259" key="1">
    <source>
        <dbReference type="Pfam" id="PF01396"/>
    </source>
</evidence>
<dbReference type="Proteomes" id="UP000177096">
    <property type="component" value="Unassembled WGS sequence"/>
</dbReference>
<feature type="domain" description="DNA topoisomerase type IA zn finger" evidence="1">
    <location>
        <begin position="211"/>
        <end position="243"/>
    </location>
</feature>
<protein>
    <recommendedName>
        <fullName evidence="1">DNA topoisomerase type IA zn finger domain-containing protein</fullName>
    </recommendedName>
</protein>
<reference evidence="2 3" key="1">
    <citation type="journal article" date="2016" name="Nat. Commun.">
        <title>Thousands of microbial genomes shed light on interconnected biogeochemical processes in an aquifer system.</title>
        <authorList>
            <person name="Anantharaman K."/>
            <person name="Brown C.T."/>
            <person name="Hug L.A."/>
            <person name="Sharon I."/>
            <person name="Castelle C.J."/>
            <person name="Probst A.J."/>
            <person name="Thomas B.C."/>
            <person name="Singh A."/>
            <person name="Wilkins M.J."/>
            <person name="Karaoz U."/>
            <person name="Brodie E.L."/>
            <person name="Williams K.H."/>
            <person name="Hubbard S.S."/>
            <person name="Banfield J.F."/>
        </authorList>
    </citation>
    <scope>NUCLEOTIDE SEQUENCE [LARGE SCALE GENOMIC DNA]</scope>
</reference>
<organism evidence="2 3">
    <name type="scientific">Candidatus Zambryskibacteria bacterium RIFCSPLOWO2_02_FULL_39_14</name>
    <dbReference type="NCBI Taxonomy" id="1802769"/>
    <lineage>
        <taxon>Bacteria</taxon>
        <taxon>Candidatus Zambryskiibacteriota</taxon>
    </lineage>
</organism>
<dbReference type="GO" id="GO:0006265">
    <property type="term" value="P:DNA topological change"/>
    <property type="evidence" value="ECO:0007669"/>
    <property type="project" value="InterPro"/>
</dbReference>
<dbReference type="GO" id="GO:0003916">
    <property type="term" value="F:DNA topoisomerase activity"/>
    <property type="evidence" value="ECO:0007669"/>
    <property type="project" value="InterPro"/>
</dbReference>
<name>A0A1G2UIX7_9BACT</name>
<proteinExistence type="predicted"/>
<gene>
    <name evidence="2" type="ORF">A3I86_01600</name>
</gene>
<dbReference type="GO" id="GO:0003677">
    <property type="term" value="F:DNA binding"/>
    <property type="evidence" value="ECO:0007669"/>
    <property type="project" value="InterPro"/>
</dbReference>
<dbReference type="SUPFAM" id="SSF57783">
    <property type="entry name" value="Zinc beta-ribbon"/>
    <property type="match status" value="1"/>
</dbReference>